<dbReference type="AlphaFoldDB" id="W4VL71"/>
<dbReference type="Proteomes" id="UP000019102">
    <property type="component" value="Unassembled WGS sequence"/>
</dbReference>
<proteinExistence type="predicted"/>
<organism evidence="1 2">
    <name type="scientific">Gracilibacillus boraciitolerans JCM 21714</name>
    <dbReference type="NCBI Taxonomy" id="1298598"/>
    <lineage>
        <taxon>Bacteria</taxon>
        <taxon>Bacillati</taxon>
        <taxon>Bacillota</taxon>
        <taxon>Bacilli</taxon>
        <taxon>Bacillales</taxon>
        <taxon>Bacillaceae</taxon>
        <taxon>Gracilibacillus</taxon>
    </lineage>
</organism>
<evidence type="ECO:0008006" key="3">
    <source>
        <dbReference type="Google" id="ProtNLM"/>
    </source>
</evidence>
<dbReference type="eggNOG" id="ENOG5032UP3">
    <property type="taxonomic scope" value="Bacteria"/>
</dbReference>
<keyword evidence="2" id="KW-1185">Reference proteome</keyword>
<dbReference type="Pfam" id="PF13797">
    <property type="entry name" value="Post_transc_reg"/>
    <property type="match status" value="1"/>
</dbReference>
<dbReference type="RefSeq" id="WP_035724674.1">
    <property type="nucleotide sequence ID" value="NZ_BAVS01000019.1"/>
</dbReference>
<dbReference type="InterPro" id="IPR025716">
    <property type="entry name" value="Post-transcriptional_regulator"/>
</dbReference>
<dbReference type="EMBL" id="BAVS01000019">
    <property type="protein sequence ID" value="GAE94140.1"/>
    <property type="molecule type" value="Genomic_DNA"/>
</dbReference>
<name>W4VL71_9BACI</name>
<dbReference type="STRING" id="1298598.JCM21714_3275"/>
<evidence type="ECO:0000313" key="2">
    <source>
        <dbReference type="Proteomes" id="UP000019102"/>
    </source>
</evidence>
<accession>W4VL71</accession>
<reference evidence="1 2" key="1">
    <citation type="journal article" date="2014" name="Genome Announc.">
        <title>Draft Genome Sequence of the Boron-Tolerant and Moderately Halotolerant Bacterium Gracilibacillus boraciitolerans JCM 21714T.</title>
        <authorList>
            <person name="Ahmed I."/>
            <person name="Oshima K."/>
            <person name="Suda W."/>
            <person name="Kitamura K."/>
            <person name="Iida T."/>
            <person name="Ohmori Y."/>
            <person name="Fujiwara T."/>
            <person name="Hattori M."/>
            <person name="Ohkuma M."/>
        </authorList>
    </citation>
    <scope>NUCLEOTIDE SEQUENCE [LARGE SCALE GENOMIC DNA]</scope>
    <source>
        <strain evidence="1 2">JCM 21714</strain>
    </source>
</reference>
<protein>
    <recommendedName>
        <fullName evidence="3">Post-transcriptional regulator</fullName>
    </recommendedName>
</protein>
<dbReference type="OrthoDB" id="2990595at2"/>
<gene>
    <name evidence="1" type="ORF">JCM21714_3275</name>
</gene>
<sequence length="95" mass="11194">MTYKKVVSLWKQELQSVLDSKVSEFKLLEYSKATSEDIWECLIKKVWKGDPEKALHEVVQDIFHLPSNIYMMYLTQQSWQDNNLQDSLDALLGKK</sequence>
<evidence type="ECO:0000313" key="1">
    <source>
        <dbReference type="EMBL" id="GAE94140.1"/>
    </source>
</evidence>
<comment type="caution">
    <text evidence="1">The sequence shown here is derived from an EMBL/GenBank/DDBJ whole genome shotgun (WGS) entry which is preliminary data.</text>
</comment>